<evidence type="ECO:0000313" key="1">
    <source>
        <dbReference type="EMBL" id="KAJ1374687.1"/>
    </source>
</evidence>
<dbReference type="Proteomes" id="UP001196413">
    <property type="component" value="Unassembled WGS sequence"/>
</dbReference>
<name>A0AAD5RE84_PARTN</name>
<reference evidence="1" key="1">
    <citation type="submission" date="2021-06" db="EMBL/GenBank/DDBJ databases">
        <title>Parelaphostrongylus tenuis whole genome reference sequence.</title>
        <authorList>
            <person name="Garwood T.J."/>
            <person name="Larsen P.A."/>
            <person name="Fountain-Jones N.M."/>
            <person name="Garbe J.R."/>
            <person name="Macchietto M.G."/>
            <person name="Kania S.A."/>
            <person name="Gerhold R.W."/>
            <person name="Richards J.E."/>
            <person name="Wolf T.M."/>
        </authorList>
    </citation>
    <scope>NUCLEOTIDE SEQUENCE</scope>
    <source>
        <strain evidence="1">MNPRO001-30</strain>
        <tissue evidence="1">Meninges</tissue>
    </source>
</reference>
<dbReference type="EMBL" id="JAHQIW010007478">
    <property type="protein sequence ID" value="KAJ1374687.1"/>
    <property type="molecule type" value="Genomic_DNA"/>
</dbReference>
<sequence length="109" mass="11648">MSTKPYVTHWISIPKGVPVHAGTWDGQKPDYDLQKRPQQFAAATFGATNPLNTLTQHHLSSTSALDGVSGENIVNAIFAQSKAASLNPSLPIQIAQVSASQFTICLDDS</sequence>
<keyword evidence="2" id="KW-1185">Reference proteome</keyword>
<dbReference type="AlphaFoldDB" id="A0AAD5RE84"/>
<evidence type="ECO:0000313" key="2">
    <source>
        <dbReference type="Proteomes" id="UP001196413"/>
    </source>
</evidence>
<comment type="caution">
    <text evidence="1">The sequence shown here is derived from an EMBL/GenBank/DDBJ whole genome shotgun (WGS) entry which is preliminary data.</text>
</comment>
<protein>
    <submittedName>
        <fullName evidence="1">Uncharacterized protein</fullName>
    </submittedName>
</protein>
<accession>A0AAD5RE84</accession>
<proteinExistence type="predicted"/>
<gene>
    <name evidence="1" type="ORF">KIN20_037433</name>
</gene>
<organism evidence="1 2">
    <name type="scientific">Parelaphostrongylus tenuis</name>
    <name type="common">Meningeal worm</name>
    <dbReference type="NCBI Taxonomy" id="148309"/>
    <lineage>
        <taxon>Eukaryota</taxon>
        <taxon>Metazoa</taxon>
        <taxon>Ecdysozoa</taxon>
        <taxon>Nematoda</taxon>
        <taxon>Chromadorea</taxon>
        <taxon>Rhabditida</taxon>
        <taxon>Rhabditina</taxon>
        <taxon>Rhabditomorpha</taxon>
        <taxon>Strongyloidea</taxon>
        <taxon>Metastrongylidae</taxon>
        <taxon>Parelaphostrongylus</taxon>
    </lineage>
</organism>